<dbReference type="EMBL" id="CP076448">
    <property type="protein sequence ID" value="QXM25275.1"/>
    <property type="molecule type" value="Genomic_DNA"/>
</dbReference>
<dbReference type="Pfam" id="PF03401">
    <property type="entry name" value="TctC"/>
    <property type="match status" value="1"/>
</dbReference>
<name>A0A975U2X1_9PROT</name>
<dbReference type="PANTHER" id="PTHR42928:SF5">
    <property type="entry name" value="BLR1237 PROTEIN"/>
    <property type="match status" value="1"/>
</dbReference>
<dbReference type="Proteomes" id="UP000694001">
    <property type="component" value="Chromosome"/>
</dbReference>
<organism evidence="3 4">
    <name type="scientific">Elioraea tepida</name>
    <dbReference type="NCBI Taxonomy" id="2843330"/>
    <lineage>
        <taxon>Bacteria</taxon>
        <taxon>Pseudomonadati</taxon>
        <taxon>Pseudomonadota</taxon>
        <taxon>Alphaproteobacteria</taxon>
        <taxon>Acetobacterales</taxon>
        <taxon>Elioraeaceae</taxon>
        <taxon>Elioraea</taxon>
    </lineage>
</organism>
<dbReference type="CDD" id="cd07012">
    <property type="entry name" value="PBP2_Bug_TTT"/>
    <property type="match status" value="1"/>
</dbReference>
<proteinExistence type="inferred from homology"/>
<feature type="chain" id="PRO_5037907740" evidence="2">
    <location>
        <begin position="27"/>
        <end position="333"/>
    </location>
</feature>
<dbReference type="PIRSF" id="PIRSF017082">
    <property type="entry name" value="YflP"/>
    <property type="match status" value="1"/>
</dbReference>
<dbReference type="AlphaFoldDB" id="A0A975U2X1"/>
<keyword evidence="4" id="KW-1185">Reference proteome</keyword>
<sequence>MIGRTAALRRPLLVAAALSFVLPAAAGAQGFPVAGKPVTLIGGFPNGSGTDIYSRKLAEPLARALGVPVVVDNRVGAGGNIAMDHVAKAAPDGHTILMGTSAMLAINPALYPRMPIDTMRDLAPVLALADVPNALTVAPERRPQFTDCRAVIAAAKAQPGRLTYASTGNGTSTHLAGAQFAAAAGLDLVHVPYRGGPFAMTALLGGEVDIFLHQTPALVGPYRQGQVRLLGVTSRTRLAAFPDVPTMAEACDLPGFETTTWYLLAVPAATPAAIVERLAAEVRKVIDEPSFVAWVKEQGLTPMTGGPVEARALLAADLPKWAEVVRRSGARVD</sequence>
<dbReference type="InterPro" id="IPR005064">
    <property type="entry name" value="BUG"/>
</dbReference>
<evidence type="ECO:0000256" key="2">
    <source>
        <dbReference type="SAM" id="SignalP"/>
    </source>
</evidence>
<dbReference type="RefSeq" id="WP_218286331.1">
    <property type="nucleotide sequence ID" value="NZ_CP076448.1"/>
</dbReference>
<reference evidence="3" key="1">
    <citation type="submission" date="2021-06" db="EMBL/GenBank/DDBJ databases">
        <title>Elioraea tepida, sp. nov., a moderately thermophilic aerobic anoxygenic phototrophic bacterium isolated from an alkaline siliceous hot spring mat community in Yellowstone National Park, WY, USA.</title>
        <authorList>
            <person name="Saini M.K."/>
            <person name="Yoshida S."/>
            <person name="Sebastian A."/>
            <person name="Hirose S."/>
            <person name="Hara E."/>
            <person name="Tamaki H."/>
            <person name="Soulier N.T."/>
            <person name="Albert I."/>
            <person name="Hanada S."/>
            <person name="Bryant D.A."/>
            <person name="Tank M."/>
        </authorList>
    </citation>
    <scope>NUCLEOTIDE SEQUENCE</scope>
    <source>
        <strain evidence="3">MS-P2</strain>
    </source>
</reference>
<gene>
    <name evidence="3" type="ORF">KO353_03250</name>
</gene>
<evidence type="ECO:0000256" key="1">
    <source>
        <dbReference type="ARBA" id="ARBA00006987"/>
    </source>
</evidence>
<comment type="similarity">
    <text evidence="1">Belongs to the UPF0065 (bug) family.</text>
</comment>
<evidence type="ECO:0000313" key="3">
    <source>
        <dbReference type="EMBL" id="QXM25275.1"/>
    </source>
</evidence>
<dbReference type="PANTHER" id="PTHR42928">
    <property type="entry name" value="TRICARBOXYLATE-BINDING PROTEIN"/>
    <property type="match status" value="1"/>
</dbReference>
<evidence type="ECO:0000313" key="4">
    <source>
        <dbReference type="Proteomes" id="UP000694001"/>
    </source>
</evidence>
<feature type="signal peptide" evidence="2">
    <location>
        <begin position="1"/>
        <end position="26"/>
    </location>
</feature>
<keyword evidence="2" id="KW-0732">Signal</keyword>
<protein>
    <submittedName>
        <fullName evidence="3">Tripartite tricarboxylate transporter substrate binding protein</fullName>
    </submittedName>
</protein>
<dbReference type="KEGG" id="elio:KO353_03250"/>
<accession>A0A975U2X1</accession>